<keyword evidence="2" id="KW-1185">Reference proteome</keyword>
<sequence length="150" mass="16318">MPERNPMRERYAAQIAACAERARSWAEAEGLEIIDLAETMRTAAAEGGAWVGVTWSITVGKGSPDLESWRWSARMFDWRDMLRRTSVTGRATRLGDPSREPGEASVTRIHAARDGGSGRAGIATGVEPGCTCRLGGPFVDICPVHFEADR</sequence>
<protein>
    <submittedName>
        <fullName evidence="1">Uncharacterized protein</fullName>
    </submittedName>
</protein>
<accession>A0A5Q2WD62</accession>
<evidence type="ECO:0000313" key="2">
    <source>
        <dbReference type="Proteomes" id="UP000370142"/>
    </source>
</evidence>
<evidence type="ECO:0000313" key="1">
    <source>
        <dbReference type="EMBL" id="QGH75318.1"/>
    </source>
</evidence>
<organism evidence="1 2">
    <name type="scientific">Mycobacterium phage Quesadilla</name>
    <dbReference type="NCBI Taxonomy" id="2664226"/>
    <lineage>
        <taxon>Viruses</taxon>
        <taxon>Duplodnaviria</taxon>
        <taxon>Heunggongvirae</taxon>
        <taxon>Uroviricota</taxon>
        <taxon>Caudoviricetes</taxon>
        <taxon>Bclasvirinae</taxon>
        <taxon>Quesadillavirus</taxon>
        <taxon>Quesadillavirus quesadilla</taxon>
    </lineage>
</organism>
<dbReference type="KEGG" id="vg:60321234"/>
<dbReference type="Proteomes" id="UP000370142">
    <property type="component" value="Segment"/>
</dbReference>
<name>A0A5Q2WD62_9CAUD</name>
<proteinExistence type="predicted"/>
<reference evidence="1 2" key="1">
    <citation type="submission" date="2019-10" db="EMBL/GenBank/DDBJ databases">
        <authorList>
            <person name="Jorgensen H.J."/>
            <person name="Tolsma S."/>
            <person name="Caruso S.M."/>
            <person name="Garlena R.A."/>
            <person name="Russell D.A."/>
            <person name="Pope W.H."/>
            <person name="Jacobs-Se D."/>
            <person name="Hatfull G.F."/>
        </authorList>
    </citation>
    <scope>NUCLEOTIDE SEQUENCE [LARGE SCALE GENOMIC DNA]</scope>
</reference>
<gene>
    <name evidence="1" type="primary">70</name>
    <name evidence="1" type="ORF">SEA_QUESADILLA_70</name>
</gene>
<dbReference type="GeneID" id="60321234"/>
<dbReference type="RefSeq" id="YP_009949826.1">
    <property type="nucleotide sequence ID" value="NC_051584.1"/>
</dbReference>
<dbReference type="EMBL" id="MN617843">
    <property type="protein sequence ID" value="QGH75318.1"/>
    <property type="molecule type" value="Genomic_DNA"/>
</dbReference>